<dbReference type="EMBL" id="CAJFCJ010000016">
    <property type="protein sequence ID" value="CAD5122297.1"/>
    <property type="molecule type" value="Genomic_DNA"/>
</dbReference>
<dbReference type="PROSITE" id="PS51186">
    <property type="entry name" value="GNAT"/>
    <property type="match status" value="1"/>
</dbReference>
<organism evidence="2 3">
    <name type="scientific">Dimorphilus gyrociliatus</name>
    <dbReference type="NCBI Taxonomy" id="2664684"/>
    <lineage>
        <taxon>Eukaryota</taxon>
        <taxon>Metazoa</taxon>
        <taxon>Spiralia</taxon>
        <taxon>Lophotrochozoa</taxon>
        <taxon>Annelida</taxon>
        <taxon>Polychaeta</taxon>
        <taxon>Polychaeta incertae sedis</taxon>
        <taxon>Dinophilidae</taxon>
        <taxon>Dimorphilus</taxon>
    </lineage>
</organism>
<dbReference type="Gene3D" id="3.40.630.30">
    <property type="match status" value="1"/>
</dbReference>
<reference evidence="2 3" key="1">
    <citation type="submission" date="2020-08" db="EMBL/GenBank/DDBJ databases">
        <authorList>
            <person name="Hejnol A."/>
        </authorList>
    </citation>
    <scope>NUCLEOTIDE SEQUENCE [LARGE SCALE GENOMIC DNA]</scope>
</reference>
<dbReference type="SUPFAM" id="SSF55729">
    <property type="entry name" value="Acyl-CoA N-acyltransferases (Nat)"/>
    <property type="match status" value="1"/>
</dbReference>
<comment type="caution">
    <text evidence="2">The sequence shown here is derived from an EMBL/GenBank/DDBJ whole genome shotgun (WGS) entry which is preliminary data.</text>
</comment>
<protein>
    <submittedName>
        <fullName evidence="2">DgyrCDS10737</fullName>
    </submittedName>
</protein>
<accession>A0A7I8W671</accession>
<dbReference type="OrthoDB" id="41532at2759"/>
<gene>
    <name evidence="2" type="ORF">DGYR_LOCUS10124</name>
</gene>
<dbReference type="Pfam" id="PF00583">
    <property type="entry name" value="Acetyltransf_1"/>
    <property type="match status" value="1"/>
</dbReference>
<evidence type="ECO:0000313" key="3">
    <source>
        <dbReference type="Proteomes" id="UP000549394"/>
    </source>
</evidence>
<feature type="domain" description="N-acetyltransferase" evidence="1">
    <location>
        <begin position="61"/>
        <end position="238"/>
    </location>
</feature>
<evidence type="ECO:0000313" key="2">
    <source>
        <dbReference type="EMBL" id="CAD5122297.1"/>
    </source>
</evidence>
<evidence type="ECO:0000259" key="1">
    <source>
        <dbReference type="PROSITE" id="PS51186"/>
    </source>
</evidence>
<name>A0A7I8W671_9ANNE</name>
<dbReference type="AlphaFoldDB" id="A0A7I8W671"/>
<sequence length="238" mass="27588">MLNRRLLGLICSYKRVGTVDRLKNNAEKVIKYPTRENLEFRTMRKGEEGSVAQLFVKGFVKNLSYITSKEEFPSLEKFYKKSFEYDEENRKNFLVAYHTVEKRIIAICRIRDSNRVEKNLPISVMFKMLSAKTVLGLLCTFGSFDLLNKQIVENEQIIEFLTVCGKHKGKDLGRTMMQCMESVGKERNASKLSMVVHAEEERALKMYESEGYKITHIIHSLKSVTFGNKVSFKMEKAI</sequence>
<keyword evidence="3" id="KW-1185">Reference proteome</keyword>
<dbReference type="GO" id="GO:0016747">
    <property type="term" value="F:acyltransferase activity, transferring groups other than amino-acyl groups"/>
    <property type="evidence" value="ECO:0007669"/>
    <property type="project" value="InterPro"/>
</dbReference>
<dbReference type="InterPro" id="IPR000182">
    <property type="entry name" value="GNAT_dom"/>
</dbReference>
<dbReference type="InterPro" id="IPR016181">
    <property type="entry name" value="Acyl_CoA_acyltransferase"/>
</dbReference>
<proteinExistence type="predicted"/>
<dbReference type="Proteomes" id="UP000549394">
    <property type="component" value="Unassembled WGS sequence"/>
</dbReference>